<sequence length="375" mass="42136">MYQKLYHFMITLPKTASNHHMAHKSFSVREQEVQQDTFPSLILNSNHNLMKSIATWKNQHRIVREAKKTATMPPRHCYQDGYKRKLMTELRRKKAAYGGWKQGEGTREEYRNIAQAGRDGMRKAKTQLELRLAKQNVGLLLNMAGDSVTADTDQAEMLHAFCASDFTKQVKVCNNREKENVAPVIKKGKRMMLFSFTSKSNKIMAQILLEHIPQQLRKKKGKKYDTHLVAFCDKMTGFVDKWRRGDIIYVDFSKASSTLPQCPVAKLDAGLGGAGGKSLAGRSGSEVVVTGPCLPGDWCPVGSHKVCLGPVLFNISVRDLGRCAGDAKLGAPVDMHKGRVAVQRDLDRWEERTRPPCAWGRSKGQPCPRQAEPQQ</sequence>
<comment type="caution">
    <text evidence="2">The sequence shown here is derived from an EMBL/GenBank/DDBJ whole genome shotgun (WGS) entry which is preliminary data.</text>
</comment>
<evidence type="ECO:0000313" key="2">
    <source>
        <dbReference type="EMBL" id="KAK4816264.1"/>
    </source>
</evidence>
<feature type="region of interest" description="Disordered" evidence="1">
    <location>
        <begin position="351"/>
        <end position="375"/>
    </location>
</feature>
<dbReference type="AlphaFoldDB" id="A0AAN7N209"/>
<organism evidence="2 3">
    <name type="scientific">Mycteria americana</name>
    <name type="common">Wood stork</name>
    <dbReference type="NCBI Taxonomy" id="33587"/>
    <lineage>
        <taxon>Eukaryota</taxon>
        <taxon>Metazoa</taxon>
        <taxon>Chordata</taxon>
        <taxon>Craniata</taxon>
        <taxon>Vertebrata</taxon>
        <taxon>Euteleostomi</taxon>
        <taxon>Archelosauria</taxon>
        <taxon>Archosauria</taxon>
        <taxon>Dinosauria</taxon>
        <taxon>Saurischia</taxon>
        <taxon>Theropoda</taxon>
        <taxon>Coelurosauria</taxon>
        <taxon>Aves</taxon>
        <taxon>Neognathae</taxon>
        <taxon>Neoaves</taxon>
        <taxon>Aequornithes</taxon>
        <taxon>Ciconiiformes</taxon>
        <taxon>Ciconiidae</taxon>
        <taxon>Mycteria</taxon>
    </lineage>
</organism>
<evidence type="ECO:0000256" key="1">
    <source>
        <dbReference type="SAM" id="MobiDB-lite"/>
    </source>
</evidence>
<gene>
    <name evidence="2" type="ORF">QYF61_014336</name>
</gene>
<dbReference type="Proteomes" id="UP001333110">
    <property type="component" value="Unassembled WGS sequence"/>
</dbReference>
<name>A0AAN7N209_MYCAM</name>
<proteinExistence type="predicted"/>
<accession>A0AAN7N209</accession>
<keyword evidence="3" id="KW-1185">Reference proteome</keyword>
<reference evidence="2 3" key="1">
    <citation type="journal article" date="2023" name="J. Hered.">
        <title>Chromosome-level genome of the wood stork (Mycteria americana) provides insight into avian chromosome evolution.</title>
        <authorList>
            <person name="Flamio R. Jr."/>
            <person name="Ramstad K.M."/>
        </authorList>
    </citation>
    <scope>NUCLEOTIDE SEQUENCE [LARGE SCALE GENOMIC DNA]</scope>
    <source>
        <strain evidence="2">JAX WOST 10</strain>
    </source>
</reference>
<evidence type="ECO:0000313" key="3">
    <source>
        <dbReference type="Proteomes" id="UP001333110"/>
    </source>
</evidence>
<protein>
    <submittedName>
        <fullName evidence="2">Uncharacterized protein</fullName>
    </submittedName>
</protein>
<dbReference type="EMBL" id="JAUNZN010000009">
    <property type="protein sequence ID" value="KAK4816264.1"/>
    <property type="molecule type" value="Genomic_DNA"/>
</dbReference>